<comment type="caution">
    <text evidence="2">The sequence shown here is derived from an EMBL/GenBank/DDBJ whole genome shotgun (WGS) entry which is preliminary data.</text>
</comment>
<accession>A0A2N6UKN1</accession>
<sequence length="64" mass="7533">MKIVSKDIFKIIMVIGFIIVFLNLFYFFAFKDDFLNKNTMSGILIIIFSLYSNKKANKLSYTNH</sequence>
<evidence type="ECO:0000313" key="3">
    <source>
        <dbReference type="Proteomes" id="UP000235658"/>
    </source>
</evidence>
<reference evidence="2 3" key="1">
    <citation type="submission" date="2017-09" db="EMBL/GenBank/DDBJ databases">
        <title>Bacterial strain isolated from the female urinary microbiota.</title>
        <authorList>
            <person name="Thomas-White K."/>
            <person name="Kumar N."/>
            <person name="Forster S."/>
            <person name="Putonti C."/>
            <person name="Lawley T."/>
            <person name="Wolfe A.J."/>
        </authorList>
    </citation>
    <scope>NUCLEOTIDE SEQUENCE [LARGE SCALE GENOMIC DNA]</scope>
    <source>
        <strain evidence="2 3">UMB0204</strain>
    </source>
</reference>
<proteinExistence type="predicted"/>
<feature type="transmembrane region" description="Helical" evidence="1">
    <location>
        <begin position="7"/>
        <end position="28"/>
    </location>
</feature>
<dbReference type="Proteomes" id="UP000235658">
    <property type="component" value="Unassembled WGS sequence"/>
</dbReference>
<keyword evidence="1" id="KW-1133">Transmembrane helix</keyword>
<keyword evidence="1" id="KW-0812">Transmembrane</keyword>
<organism evidence="2 3">
    <name type="scientific">Anaerococcus hydrogenalis</name>
    <dbReference type="NCBI Taxonomy" id="33029"/>
    <lineage>
        <taxon>Bacteria</taxon>
        <taxon>Bacillati</taxon>
        <taxon>Bacillota</taxon>
        <taxon>Tissierellia</taxon>
        <taxon>Tissierellales</taxon>
        <taxon>Peptoniphilaceae</taxon>
        <taxon>Anaerococcus</taxon>
    </lineage>
</organism>
<feature type="transmembrane region" description="Helical" evidence="1">
    <location>
        <begin position="34"/>
        <end position="51"/>
    </location>
</feature>
<gene>
    <name evidence="2" type="ORF">CJ192_01395</name>
</gene>
<keyword evidence="1" id="KW-0472">Membrane</keyword>
<dbReference type="EMBL" id="PNHP01000001">
    <property type="protein sequence ID" value="PMC82408.1"/>
    <property type="molecule type" value="Genomic_DNA"/>
</dbReference>
<evidence type="ECO:0000313" key="2">
    <source>
        <dbReference type="EMBL" id="PMC82408.1"/>
    </source>
</evidence>
<evidence type="ECO:0000256" key="1">
    <source>
        <dbReference type="SAM" id="Phobius"/>
    </source>
</evidence>
<dbReference type="AlphaFoldDB" id="A0A2N6UKN1"/>
<name>A0A2N6UKN1_9FIRM</name>
<protein>
    <submittedName>
        <fullName evidence="2">Uncharacterized protein</fullName>
    </submittedName>
</protein>